<reference evidence="3" key="1">
    <citation type="submission" date="2022-06" db="EMBL/GenBank/DDBJ databases">
        <authorList>
            <consortium name="SYNGENTA / RWTH Aachen University"/>
        </authorList>
    </citation>
    <scope>NUCLEOTIDE SEQUENCE</scope>
</reference>
<feature type="compositionally biased region" description="Polar residues" evidence="1">
    <location>
        <begin position="350"/>
        <end position="368"/>
    </location>
</feature>
<sequence>MFIDQEWSLSVSASESPSLAQEMSGTNSFRYSKQKFTYGRRVSCYHNLDHNEIETERTRDKATRGATADNDRQQTIQSSPSPLATNSSPTQPRRVIRPKKEANLRVLDQRDNSSQSTSLELRLECGSSICNEKQSPRDLSPPVSRKTYGSSKVELRRNSNRACRSLNSSIEDRLIQSQSLTNKINTSTGMQYIPDSNVKVPKREALVKPKSPVLMGIREREDNSLKSNHHCKRGRESFATTNSSDKVLGSKQALSIRSPSIRNQRTTSSKFDNLSQKPDLTSLSDMTLKGKSKAADNSTLLEIQEEGSAGHEVSIAAQNILEIFAAIDYKKNSKGPPMKRPRVTQMFGRNDSTSVTISPANTPSCSQPGSPPAKSPKASLNGSLATKISPFRSNQSGDQLQHSKFSIQPLSRNQSMDMLILPKPAEPSHGAELFGFLADSRASKKTYGIGRTFKEDNQDARLLMPINTNNQTDSFSSKKLMPSLSSTKFLSASSKFQARETYSDLRKKWGVDEDDEDDLDSPRQDLQTISFQRAMGSSKKMMDELIYLLGGLTDGQAQSDLNLQRSSSVELVKKLKGQTFLYLLQSTGMFEKVYETLRSVGSGEGQDLVLDMSLLVFISLICCSDPKQMEPLIRITPKRCNDPLSVESDCLQVLSKVSQSPSTYQDPKKFKQNLTRQTKRLLSEVEEVIQSSSLGKHLPISSTPSLLALFSLARIAGFSPRPGLIPQRAIVHSGALSSIMNSLQFHCDQLECDFESLSKESKIILQNISYCMDVIETCTVCEEDSFKVISNFRESIPPRLSKLVSICRAVAIQKEIETASIGLDILIGTLRSMVNITNETSTWSERLATPSVMETIIGITQFCRDGYDYSSNIFEYENDDCNNQNTTTEKNQKVSMSVGEIFFDLLCVTLALLTNLIEQSLNGVKLLKGTRTHRSSIASHPKCTLECLCPDAITGYESMLLLYSDPPCSKPEEIELVKGSISLIINLCLLDSQTSSNGKEGTGRDEDLHPNESLIVETWQNITILNPQILNADEFFKDLKKCSIFDKGREENCNIKEGKILGQRRTASSNGGRTDDDIEDSISIEDEKVVERMKVLKEDKCLVDDEVLKLYEFLKNSWKRLKAHLI</sequence>
<protein>
    <submittedName>
        <fullName evidence="3">Expressed protein</fullName>
    </submittedName>
</protein>
<feature type="region of interest" description="Disordered" evidence="1">
    <location>
        <begin position="55"/>
        <end position="119"/>
    </location>
</feature>
<evidence type="ECO:0000256" key="1">
    <source>
        <dbReference type="SAM" id="MobiDB-lite"/>
    </source>
</evidence>
<feature type="compositionally biased region" description="Polar residues" evidence="1">
    <location>
        <begin position="73"/>
        <end position="91"/>
    </location>
</feature>
<evidence type="ECO:0000313" key="4">
    <source>
        <dbReference type="Proteomes" id="UP001153365"/>
    </source>
</evidence>
<keyword evidence="4" id="KW-1185">Reference proteome</keyword>
<accession>A0AAV0BH72</accession>
<dbReference type="InterPro" id="IPR011989">
    <property type="entry name" value="ARM-like"/>
</dbReference>
<dbReference type="Gene3D" id="1.25.10.10">
    <property type="entry name" value="Leucine-rich Repeat Variant"/>
    <property type="match status" value="1"/>
</dbReference>
<name>A0AAV0BH72_PHAPC</name>
<dbReference type="InterPro" id="IPR022771">
    <property type="entry name" value="WAPL_C"/>
</dbReference>
<gene>
    <name evidence="3" type="ORF">PPACK8108_LOCUS19924</name>
</gene>
<feature type="region of interest" description="Disordered" evidence="1">
    <location>
        <begin position="131"/>
        <end position="151"/>
    </location>
</feature>
<feature type="compositionally biased region" description="Basic and acidic residues" evidence="1">
    <location>
        <begin position="98"/>
        <end position="111"/>
    </location>
</feature>
<feature type="region of interest" description="Disordered" evidence="1">
    <location>
        <begin position="257"/>
        <end position="279"/>
    </location>
</feature>
<dbReference type="EMBL" id="CALTRL010005721">
    <property type="protein sequence ID" value="CAH7685408.1"/>
    <property type="molecule type" value="Genomic_DNA"/>
</dbReference>
<evidence type="ECO:0000259" key="2">
    <source>
        <dbReference type="Pfam" id="PF07814"/>
    </source>
</evidence>
<feature type="region of interest" description="Disordered" evidence="1">
    <location>
        <begin position="333"/>
        <end position="381"/>
    </location>
</feature>
<evidence type="ECO:0000313" key="3">
    <source>
        <dbReference type="EMBL" id="CAH7685408.1"/>
    </source>
</evidence>
<dbReference type="Proteomes" id="UP001153365">
    <property type="component" value="Unassembled WGS sequence"/>
</dbReference>
<dbReference type="AlphaFoldDB" id="A0AAV0BH72"/>
<comment type="caution">
    <text evidence="3">The sequence shown here is derived from an EMBL/GenBank/DDBJ whole genome shotgun (WGS) entry which is preliminary data.</text>
</comment>
<dbReference type="Pfam" id="PF07814">
    <property type="entry name" value="WAPL"/>
    <property type="match status" value="1"/>
</dbReference>
<organism evidence="3 4">
    <name type="scientific">Phakopsora pachyrhizi</name>
    <name type="common">Asian soybean rust disease fungus</name>
    <dbReference type="NCBI Taxonomy" id="170000"/>
    <lineage>
        <taxon>Eukaryota</taxon>
        <taxon>Fungi</taxon>
        <taxon>Dikarya</taxon>
        <taxon>Basidiomycota</taxon>
        <taxon>Pucciniomycotina</taxon>
        <taxon>Pucciniomycetes</taxon>
        <taxon>Pucciniales</taxon>
        <taxon>Phakopsoraceae</taxon>
        <taxon>Phakopsora</taxon>
    </lineage>
</organism>
<feature type="domain" description="Wings apart-like protein C-terminal" evidence="2">
    <location>
        <begin position="533"/>
        <end position="860"/>
    </location>
</feature>
<proteinExistence type="predicted"/>